<keyword evidence="3 6" id="KW-1133">Transmembrane helix</keyword>
<feature type="transmembrane region" description="Helical" evidence="6">
    <location>
        <begin position="559"/>
        <end position="580"/>
    </location>
</feature>
<evidence type="ECO:0000256" key="3">
    <source>
        <dbReference type="ARBA" id="ARBA00022989"/>
    </source>
</evidence>
<dbReference type="Proteomes" id="UP001391051">
    <property type="component" value="Unassembled WGS sequence"/>
</dbReference>
<feature type="transmembrane region" description="Helical" evidence="6">
    <location>
        <begin position="172"/>
        <end position="194"/>
    </location>
</feature>
<reference evidence="7 8" key="1">
    <citation type="submission" date="2023-01" db="EMBL/GenBank/DDBJ databases">
        <title>Analysis of 21 Apiospora genomes using comparative genomics revels a genus with tremendous synthesis potential of carbohydrate active enzymes and secondary metabolites.</title>
        <authorList>
            <person name="Sorensen T."/>
        </authorList>
    </citation>
    <scope>NUCLEOTIDE SEQUENCE [LARGE SCALE GENOMIC DNA]</scope>
    <source>
        <strain evidence="7 8">CBS 24483</strain>
    </source>
</reference>
<feature type="transmembrane region" description="Helical" evidence="6">
    <location>
        <begin position="525"/>
        <end position="547"/>
    </location>
</feature>
<dbReference type="SUPFAM" id="SSF103473">
    <property type="entry name" value="MFS general substrate transporter"/>
    <property type="match status" value="1"/>
</dbReference>
<accession>A0ABR1QNE0</accession>
<feature type="transmembrane region" description="Helical" evidence="6">
    <location>
        <begin position="230"/>
        <end position="250"/>
    </location>
</feature>
<comment type="subcellular location">
    <subcellularLocation>
        <location evidence="1">Membrane</location>
        <topology evidence="1">Multi-pass membrane protein</topology>
    </subcellularLocation>
</comment>
<dbReference type="InterPro" id="IPR005828">
    <property type="entry name" value="MFS_sugar_transport-like"/>
</dbReference>
<evidence type="ECO:0000256" key="4">
    <source>
        <dbReference type="ARBA" id="ARBA00023136"/>
    </source>
</evidence>
<feature type="compositionally biased region" description="Polar residues" evidence="5">
    <location>
        <begin position="260"/>
        <end position="269"/>
    </location>
</feature>
<proteinExistence type="predicted"/>
<evidence type="ECO:0000256" key="1">
    <source>
        <dbReference type="ARBA" id="ARBA00004141"/>
    </source>
</evidence>
<protein>
    <submittedName>
        <fullName evidence="7">Major facilitator superfamily domain-containing protein</fullName>
    </submittedName>
</protein>
<keyword evidence="2 6" id="KW-0812">Transmembrane</keyword>
<dbReference type="GeneID" id="92073835"/>
<evidence type="ECO:0000313" key="7">
    <source>
        <dbReference type="EMBL" id="KAK7959697.1"/>
    </source>
</evidence>
<dbReference type="PANTHER" id="PTHR23502">
    <property type="entry name" value="MAJOR FACILITATOR SUPERFAMILY"/>
    <property type="match status" value="1"/>
</dbReference>
<dbReference type="Pfam" id="PF00083">
    <property type="entry name" value="Sugar_tr"/>
    <property type="match status" value="1"/>
</dbReference>
<gene>
    <name evidence="7" type="ORF">PG986_004551</name>
</gene>
<feature type="transmembrane region" description="Helical" evidence="6">
    <location>
        <begin position="71"/>
        <end position="95"/>
    </location>
</feature>
<dbReference type="Gene3D" id="1.20.1250.20">
    <property type="entry name" value="MFS general substrate transporter like domains"/>
    <property type="match status" value="1"/>
</dbReference>
<evidence type="ECO:0000256" key="5">
    <source>
        <dbReference type="SAM" id="MobiDB-lite"/>
    </source>
</evidence>
<feature type="transmembrane region" description="Helical" evidence="6">
    <location>
        <begin position="115"/>
        <end position="135"/>
    </location>
</feature>
<evidence type="ECO:0000313" key="8">
    <source>
        <dbReference type="Proteomes" id="UP001391051"/>
    </source>
</evidence>
<evidence type="ECO:0000256" key="6">
    <source>
        <dbReference type="SAM" id="Phobius"/>
    </source>
</evidence>
<feature type="transmembrane region" description="Helical" evidence="6">
    <location>
        <begin position="463"/>
        <end position="482"/>
    </location>
</feature>
<dbReference type="InterPro" id="IPR036259">
    <property type="entry name" value="MFS_trans_sf"/>
</dbReference>
<organism evidence="7 8">
    <name type="scientific">Apiospora aurea</name>
    <dbReference type="NCBI Taxonomy" id="335848"/>
    <lineage>
        <taxon>Eukaryota</taxon>
        <taxon>Fungi</taxon>
        <taxon>Dikarya</taxon>
        <taxon>Ascomycota</taxon>
        <taxon>Pezizomycotina</taxon>
        <taxon>Sordariomycetes</taxon>
        <taxon>Xylariomycetidae</taxon>
        <taxon>Amphisphaeriales</taxon>
        <taxon>Apiosporaceae</taxon>
        <taxon>Apiospora</taxon>
    </lineage>
</organism>
<evidence type="ECO:0000256" key="2">
    <source>
        <dbReference type="ARBA" id="ARBA00022692"/>
    </source>
</evidence>
<name>A0ABR1QNE0_9PEZI</name>
<dbReference type="RefSeq" id="XP_066703400.1">
    <property type="nucleotide sequence ID" value="XM_066840773.1"/>
</dbReference>
<feature type="region of interest" description="Disordered" evidence="5">
    <location>
        <begin position="260"/>
        <end position="298"/>
    </location>
</feature>
<comment type="caution">
    <text evidence="7">The sequence shown here is derived from an EMBL/GenBank/DDBJ whole genome shotgun (WGS) entry which is preliminary data.</text>
</comment>
<dbReference type="EMBL" id="JAQQWE010000003">
    <property type="protein sequence ID" value="KAK7959697.1"/>
    <property type="molecule type" value="Genomic_DNA"/>
</dbReference>
<feature type="transmembrane region" description="Helical" evidence="6">
    <location>
        <begin position="142"/>
        <end position="160"/>
    </location>
</feature>
<dbReference type="PANTHER" id="PTHR23502:SF164">
    <property type="entry name" value="MAJOR FACILITATOR SUPERFAMILY (MFS) PROFILE DOMAIN-CONTAINING PROTEIN"/>
    <property type="match status" value="1"/>
</dbReference>
<feature type="compositionally biased region" description="Low complexity" evidence="5">
    <location>
        <begin position="282"/>
        <end position="298"/>
    </location>
</feature>
<keyword evidence="4 6" id="KW-0472">Membrane</keyword>
<sequence>MDDIKLKSSADHIEDLGVVKDSDVLRGEVEVMGTVKLTHGKIIYIPTPTADPQGKTDWHPDPLNMSLWQKYVVFIVISIFSCLGLSLISGFGGLLEFYIPDYTAAGKGYADITHLMTYPTLFMGIGNLFGMPLAYAVGRRSVLLVSTIIMIVAAGVAAGAKNFEWHLASRMILGLAAGQSEALVPMITQEVFFLHERSRGLMIQQTIQVILTAVWTVFAGPIAGAITPQWWYGLGAILAGVQFLLAVFFVPETKYHRPMSSFQESSASPSDHKNVDDSENNAAATPSSDTQSSSGGTTGAAAAATASMMCTERPPLDYVNFAPRTWHSDMRLWVGDIEWRKGWEAFYQTFELVLYPNVFWALCINGLTLGVNVAIGTTVSGFHPERRRIRGTVKLTWSSHHPTVRQHRHQPPYNFPQTSASYVNTGQIATALLALPLFGHGSDGLIRWFSRRRGGMHEPETRLVPLIFPMIVGVFTAVLYGLGAAHPERYHWFVYVWAVAAYYFCFVGANIVAITYLLDSYPTRAGPLLIIICAFRGIISFGVSYGITPFIETAGWDGAFGAFGAMTGFFGLMGIPIYIWGKQIRQFTGRFAKDKSD</sequence>
<feature type="transmembrane region" description="Helical" evidence="6">
    <location>
        <begin position="206"/>
        <end position="224"/>
    </location>
</feature>
<feature type="transmembrane region" description="Helical" evidence="6">
    <location>
        <begin position="494"/>
        <end position="518"/>
    </location>
</feature>
<keyword evidence="8" id="KW-1185">Reference proteome</keyword>